<evidence type="ECO:0000313" key="2">
    <source>
        <dbReference type="EMBL" id="KZV29339.1"/>
    </source>
</evidence>
<reference evidence="2 3" key="1">
    <citation type="journal article" date="2015" name="Proc. Natl. Acad. Sci. U.S.A.">
        <title>The resurrection genome of Boea hygrometrica: A blueprint for survival of dehydration.</title>
        <authorList>
            <person name="Xiao L."/>
            <person name="Yang G."/>
            <person name="Zhang L."/>
            <person name="Yang X."/>
            <person name="Zhao S."/>
            <person name="Ji Z."/>
            <person name="Zhou Q."/>
            <person name="Hu M."/>
            <person name="Wang Y."/>
            <person name="Chen M."/>
            <person name="Xu Y."/>
            <person name="Jin H."/>
            <person name="Xiao X."/>
            <person name="Hu G."/>
            <person name="Bao F."/>
            <person name="Hu Y."/>
            <person name="Wan P."/>
            <person name="Li L."/>
            <person name="Deng X."/>
            <person name="Kuang T."/>
            <person name="Xiang C."/>
            <person name="Zhu J.K."/>
            <person name="Oliver M.J."/>
            <person name="He Y."/>
        </authorList>
    </citation>
    <scope>NUCLEOTIDE SEQUENCE [LARGE SCALE GENOMIC DNA]</scope>
    <source>
        <strain evidence="3">cv. XS01</strain>
    </source>
</reference>
<dbReference type="Proteomes" id="UP000250235">
    <property type="component" value="Unassembled WGS sequence"/>
</dbReference>
<proteinExistence type="predicted"/>
<dbReference type="AlphaFoldDB" id="A0A2Z7BC07"/>
<evidence type="ECO:0000256" key="1">
    <source>
        <dbReference type="SAM" id="MobiDB-lite"/>
    </source>
</evidence>
<gene>
    <name evidence="2" type="ORF">F511_34934</name>
</gene>
<accession>A0A2Z7BC07</accession>
<dbReference type="EMBL" id="KV009386">
    <property type="protein sequence ID" value="KZV29339.1"/>
    <property type="molecule type" value="Genomic_DNA"/>
</dbReference>
<keyword evidence="3" id="KW-1185">Reference proteome</keyword>
<sequence length="236" mass="27062">MKLRLKCEICVARDFFVIILAQKSEVRMCEICVARDFFVIILAQKTEFIIQLRHLEIFPDIESCRDTLATVHRTLSSPIAGGRQLRLKSLRKAGEVREDISLMYSVSISVALLLPFRCDIDVPRDCFVVILAQKTEDACLEAERVTPVTIISLLGSVSHYEQKVKTRAVESDVEDKRSGSSYEQKNDSDVRRSCEEGIWIKCEERSDVKRDLDSDVKRSLFSYEEKGEAVDNRYED</sequence>
<name>A0A2Z7BC07_9LAMI</name>
<evidence type="ECO:0000313" key="3">
    <source>
        <dbReference type="Proteomes" id="UP000250235"/>
    </source>
</evidence>
<feature type="region of interest" description="Disordered" evidence="1">
    <location>
        <begin position="170"/>
        <end position="192"/>
    </location>
</feature>
<protein>
    <submittedName>
        <fullName evidence="2">Uncharacterized protein</fullName>
    </submittedName>
</protein>
<organism evidence="2 3">
    <name type="scientific">Dorcoceras hygrometricum</name>
    <dbReference type="NCBI Taxonomy" id="472368"/>
    <lineage>
        <taxon>Eukaryota</taxon>
        <taxon>Viridiplantae</taxon>
        <taxon>Streptophyta</taxon>
        <taxon>Embryophyta</taxon>
        <taxon>Tracheophyta</taxon>
        <taxon>Spermatophyta</taxon>
        <taxon>Magnoliopsida</taxon>
        <taxon>eudicotyledons</taxon>
        <taxon>Gunneridae</taxon>
        <taxon>Pentapetalae</taxon>
        <taxon>asterids</taxon>
        <taxon>lamiids</taxon>
        <taxon>Lamiales</taxon>
        <taxon>Gesneriaceae</taxon>
        <taxon>Didymocarpoideae</taxon>
        <taxon>Trichosporeae</taxon>
        <taxon>Loxocarpinae</taxon>
        <taxon>Dorcoceras</taxon>
    </lineage>
</organism>